<evidence type="ECO:0000313" key="4">
    <source>
        <dbReference type="EMBL" id="KAK7302403.1"/>
    </source>
</evidence>
<dbReference type="PANTHER" id="PTHR34188">
    <property type="entry name" value="OS01G0299500 PROTEIN"/>
    <property type="match status" value="1"/>
</dbReference>
<name>A0AAN9PLK5_CLITE</name>
<evidence type="ECO:0000256" key="2">
    <source>
        <dbReference type="SAM" id="Phobius"/>
    </source>
</evidence>
<feature type="chain" id="PRO_5042857699" description="Transmembrane protein" evidence="3">
    <location>
        <begin position="25"/>
        <end position="321"/>
    </location>
</feature>
<keyword evidence="3" id="KW-0732">Signal</keyword>
<feature type="compositionally biased region" description="Basic and acidic residues" evidence="1">
    <location>
        <begin position="312"/>
        <end position="321"/>
    </location>
</feature>
<keyword evidence="2" id="KW-0812">Transmembrane</keyword>
<dbReference type="EMBL" id="JAYKXN010000003">
    <property type="protein sequence ID" value="KAK7302403.1"/>
    <property type="molecule type" value="Genomic_DNA"/>
</dbReference>
<gene>
    <name evidence="4" type="ORF">RJT34_13291</name>
</gene>
<protein>
    <recommendedName>
        <fullName evidence="6">Transmembrane protein</fullName>
    </recommendedName>
</protein>
<keyword evidence="5" id="KW-1185">Reference proteome</keyword>
<reference evidence="4 5" key="1">
    <citation type="submission" date="2024-01" db="EMBL/GenBank/DDBJ databases">
        <title>The genomes of 5 underutilized Papilionoideae crops provide insights into root nodulation and disease resistance.</title>
        <authorList>
            <person name="Yuan L."/>
        </authorList>
    </citation>
    <scope>NUCLEOTIDE SEQUENCE [LARGE SCALE GENOMIC DNA]</scope>
    <source>
        <strain evidence="4">LY-2023</strain>
        <tissue evidence="4">Leaf</tissue>
    </source>
</reference>
<keyword evidence="2" id="KW-0472">Membrane</keyword>
<evidence type="ECO:0008006" key="6">
    <source>
        <dbReference type="Google" id="ProtNLM"/>
    </source>
</evidence>
<evidence type="ECO:0000313" key="5">
    <source>
        <dbReference type="Proteomes" id="UP001359559"/>
    </source>
</evidence>
<comment type="caution">
    <text evidence="4">The sequence shown here is derived from an EMBL/GenBank/DDBJ whole genome shotgun (WGS) entry which is preliminary data.</text>
</comment>
<dbReference type="AlphaFoldDB" id="A0AAN9PLK5"/>
<sequence>MAHSVLTPLVLLVGALSGIKQVLSLKVFSVSRFLLDSLVRTLGYYSRVAGSKGCGYSEFNCGIIFNDHLGTSSSAREKDTEVDLDLESGLPLIGDDSKKVSPPSSSKQGKPLFAKVSGGIVGGSVKGEHVPSLYSNRSKLGDLSVDVTRVTNKQMMGADSVNCAEQTLAREKRKKVPNKKHPKPPRSPQGPALDAADHKLIKEITELAMLKHARTERMKALKKTKTAKPATSCSSSILAMVFTAVFFIVIIFQGMSSGPSTAASFQGSPISVGGSEGGLISVQYRLAPSATDLNAPDSESHNFVQEVAGSDLPEKLGRDSG</sequence>
<evidence type="ECO:0000256" key="3">
    <source>
        <dbReference type="SAM" id="SignalP"/>
    </source>
</evidence>
<feature type="transmembrane region" description="Helical" evidence="2">
    <location>
        <begin position="237"/>
        <end position="255"/>
    </location>
</feature>
<dbReference type="PANTHER" id="PTHR34188:SF20">
    <property type="entry name" value="PROTEIN, PUTATIVE-RELATED"/>
    <property type="match status" value="1"/>
</dbReference>
<feature type="region of interest" description="Disordered" evidence="1">
    <location>
        <begin position="291"/>
        <end position="321"/>
    </location>
</feature>
<accession>A0AAN9PLK5</accession>
<feature type="region of interest" description="Disordered" evidence="1">
    <location>
        <begin position="171"/>
        <end position="193"/>
    </location>
</feature>
<evidence type="ECO:0000256" key="1">
    <source>
        <dbReference type="SAM" id="MobiDB-lite"/>
    </source>
</evidence>
<feature type="signal peptide" evidence="3">
    <location>
        <begin position="1"/>
        <end position="24"/>
    </location>
</feature>
<proteinExistence type="predicted"/>
<keyword evidence="2" id="KW-1133">Transmembrane helix</keyword>
<feature type="compositionally biased region" description="Basic residues" evidence="1">
    <location>
        <begin position="171"/>
        <end position="184"/>
    </location>
</feature>
<feature type="region of interest" description="Disordered" evidence="1">
    <location>
        <begin position="89"/>
        <end position="112"/>
    </location>
</feature>
<dbReference type="Proteomes" id="UP001359559">
    <property type="component" value="Unassembled WGS sequence"/>
</dbReference>
<feature type="compositionally biased region" description="Low complexity" evidence="1">
    <location>
        <begin position="100"/>
        <end position="112"/>
    </location>
</feature>
<organism evidence="4 5">
    <name type="scientific">Clitoria ternatea</name>
    <name type="common">Butterfly pea</name>
    <dbReference type="NCBI Taxonomy" id="43366"/>
    <lineage>
        <taxon>Eukaryota</taxon>
        <taxon>Viridiplantae</taxon>
        <taxon>Streptophyta</taxon>
        <taxon>Embryophyta</taxon>
        <taxon>Tracheophyta</taxon>
        <taxon>Spermatophyta</taxon>
        <taxon>Magnoliopsida</taxon>
        <taxon>eudicotyledons</taxon>
        <taxon>Gunneridae</taxon>
        <taxon>Pentapetalae</taxon>
        <taxon>rosids</taxon>
        <taxon>fabids</taxon>
        <taxon>Fabales</taxon>
        <taxon>Fabaceae</taxon>
        <taxon>Papilionoideae</taxon>
        <taxon>50 kb inversion clade</taxon>
        <taxon>NPAAA clade</taxon>
        <taxon>indigoferoid/millettioid clade</taxon>
        <taxon>Phaseoleae</taxon>
        <taxon>Clitoria</taxon>
    </lineage>
</organism>